<keyword evidence="2" id="KW-1185">Reference proteome</keyword>
<dbReference type="AlphaFoldDB" id="A0A409W8W3"/>
<dbReference type="InParanoid" id="A0A409W8W3"/>
<comment type="caution">
    <text evidence="1">The sequence shown here is derived from an EMBL/GenBank/DDBJ whole genome shotgun (WGS) entry which is preliminary data.</text>
</comment>
<dbReference type="EMBL" id="NHYE01005300">
    <property type="protein sequence ID" value="PPQ74956.1"/>
    <property type="molecule type" value="Genomic_DNA"/>
</dbReference>
<evidence type="ECO:0000313" key="2">
    <source>
        <dbReference type="Proteomes" id="UP000284706"/>
    </source>
</evidence>
<dbReference type="STRING" id="231916.A0A409W8W3"/>
<accession>A0A409W8W3</accession>
<dbReference type="Proteomes" id="UP000284706">
    <property type="component" value="Unassembled WGS sequence"/>
</dbReference>
<organism evidence="1 2">
    <name type="scientific">Gymnopilus dilepis</name>
    <dbReference type="NCBI Taxonomy" id="231916"/>
    <lineage>
        <taxon>Eukaryota</taxon>
        <taxon>Fungi</taxon>
        <taxon>Dikarya</taxon>
        <taxon>Basidiomycota</taxon>
        <taxon>Agaricomycotina</taxon>
        <taxon>Agaricomycetes</taxon>
        <taxon>Agaricomycetidae</taxon>
        <taxon>Agaricales</taxon>
        <taxon>Agaricineae</taxon>
        <taxon>Hymenogastraceae</taxon>
        <taxon>Gymnopilus</taxon>
    </lineage>
</organism>
<name>A0A409W8W3_9AGAR</name>
<protein>
    <submittedName>
        <fullName evidence="1">Uncharacterized protein</fullName>
    </submittedName>
</protein>
<dbReference type="OrthoDB" id="10431530at2759"/>
<proteinExistence type="predicted"/>
<gene>
    <name evidence="1" type="ORF">CVT26_011670</name>
</gene>
<reference evidence="1 2" key="1">
    <citation type="journal article" date="2018" name="Evol. Lett.">
        <title>Horizontal gene cluster transfer increased hallucinogenic mushroom diversity.</title>
        <authorList>
            <person name="Reynolds H.T."/>
            <person name="Vijayakumar V."/>
            <person name="Gluck-Thaler E."/>
            <person name="Korotkin H.B."/>
            <person name="Matheny P.B."/>
            <person name="Slot J.C."/>
        </authorList>
    </citation>
    <scope>NUCLEOTIDE SEQUENCE [LARGE SCALE GENOMIC DNA]</scope>
    <source>
        <strain evidence="1 2">SRW20</strain>
    </source>
</reference>
<sequence length="188" mass="21509">TERNFKKNDAAPYVPQTAVIITNTEFDDDEIIDLCETLPYLERLDLHNRIESAHYQGSFLEVLAETCLTSDVEGETDPEELNFLPNLKYLRYDVVDEDFDWSLVPAVFGDLSDLDNPRRRPLKSLYMQYEADDNDDGAPYTSLDQEDNLSLLAIVDAGIDLKIVLREGEYDLIEALRQGNNERAQVVE</sequence>
<feature type="non-terminal residue" evidence="1">
    <location>
        <position position="1"/>
    </location>
</feature>
<evidence type="ECO:0000313" key="1">
    <source>
        <dbReference type="EMBL" id="PPQ74956.1"/>
    </source>
</evidence>